<reference evidence="2 3" key="1">
    <citation type="journal article" date="2023" name="PLoS ONE">
        <title>Genome-based metabolic and phylogenomic analysis of three Terrisporobacter species.</title>
        <authorList>
            <person name="Boer T."/>
            <person name="Bengelsdorf F.R."/>
            <person name="Bomeke M."/>
            <person name="Daniel R."/>
            <person name="Poehlein A."/>
        </authorList>
    </citation>
    <scope>NUCLEOTIDE SEQUENCE [LARGE SCALE GENOMIC DNA]</scope>
    <source>
        <strain evidence="2 3">DSM 1288</strain>
    </source>
</reference>
<protein>
    <submittedName>
        <fullName evidence="2">Uncharacterized protein</fullName>
    </submittedName>
</protein>
<keyword evidence="1" id="KW-0812">Transmembrane</keyword>
<keyword evidence="1" id="KW-1133">Transmembrane helix</keyword>
<sequence length="196" mass="22869">MENKRPILLTFMSFTLCGGIVLELIQQNVNYIHVIRLSIFLLIVTIITSFLWGIYFATKGANINMDLADGKEIIYFQSVEEINFNTLKNSIYIKGFTQLKNTINEVEILNIKKINWNHPFIYNSVDENGLMLQGFSIKVLNKNYNSSNKRRIILKNKFQQKHEEDYNIYFEAGDIFECNVLAEEIVIDSEKIKLLK</sequence>
<dbReference type="EMBL" id="CP117523">
    <property type="protein sequence ID" value="WWD83791.1"/>
    <property type="molecule type" value="Genomic_DNA"/>
</dbReference>
<proteinExistence type="predicted"/>
<evidence type="ECO:0000313" key="2">
    <source>
        <dbReference type="EMBL" id="WWD83791.1"/>
    </source>
</evidence>
<organism evidence="2 3">
    <name type="scientific">Terrisporobacter glycolicus ATCC 14880 = DSM 1288</name>
    <dbReference type="NCBI Taxonomy" id="1121315"/>
    <lineage>
        <taxon>Bacteria</taxon>
        <taxon>Bacillati</taxon>
        <taxon>Bacillota</taxon>
        <taxon>Clostridia</taxon>
        <taxon>Peptostreptococcales</taxon>
        <taxon>Peptostreptococcaceae</taxon>
        <taxon>Terrisporobacter</taxon>
    </lineage>
</organism>
<feature type="transmembrane region" description="Helical" evidence="1">
    <location>
        <begin position="37"/>
        <end position="57"/>
    </location>
</feature>
<name>A0ABZ2EV44_9FIRM</name>
<keyword evidence="1" id="KW-0472">Membrane</keyword>
<evidence type="ECO:0000256" key="1">
    <source>
        <dbReference type="SAM" id="Phobius"/>
    </source>
</evidence>
<evidence type="ECO:0000313" key="3">
    <source>
        <dbReference type="Proteomes" id="UP001348492"/>
    </source>
</evidence>
<accession>A0ABZ2EV44</accession>
<gene>
    <name evidence="2" type="ORF">TEGL_22050</name>
</gene>
<keyword evidence="3" id="KW-1185">Reference proteome</keyword>
<dbReference type="Proteomes" id="UP001348492">
    <property type="component" value="Chromosome"/>
</dbReference>
<feature type="transmembrane region" description="Helical" evidence="1">
    <location>
        <begin position="6"/>
        <end position="25"/>
    </location>
</feature>
<dbReference type="RefSeq" id="WP_018590740.1">
    <property type="nucleotide sequence ID" value="NZ_CP117523.1"/>
</dbReference>